<evidence type="ECO:0000313" key="3">
    <source>
        <dbReference type="EMBL" id="ATI43455.1"/>
    </source>
</evidence>
<proteinExistence type="predicted"/>
<dbReference type="Pfam" id="PF14403">
    <property type="entry name" value="CP_ATPgrasp_2"/>
    <property type="match status" value="1"/>
</dbReference>
<feature type="domain" description="DUF403" evidence="1">
    <location>
        <begin position="509"/>
        <end position="789"/>
    </location>
</feature>
<dbReference type="Pfam" id="PF04168">
    <property type="entry name" value="Alpha-E"/>
    <property type="match status" value="1"/>
</dbReference>
<dbReference type="KEGG" id="cmag:CBW24_12755"/>
<dbReference type="EMBL" id="CP021404">
    <property type="protein sequence ID" value="ATI43455.1"/>
    <property type="molecule type" value="Genomic_DNA"/>
</dbReference>
<evidence type="ECO:0000259" key="1">
    <source>
        <dbReference type="Pfam" id="PF04168"/>
    </source>
</evidence>
<dbReference type="InterPro" id="IPR051680">
    <property type="entry name" value="ATP-dep_Glu-Cys_Ligase-2"/>
</dbReference>
<dbReference type="OrthoDB" id="9804079at2"/>
<name>A0A291M3Z5_9RHOB</name>
<gene>
    <name evidence="3" type="ORF">CBW24_12755</name>
</gene>
<dbReference type="RefSeq" id="WP_097374238.1">
    <property type="nucleotide sequence ID" value="NZ_CP021404.1"/>
</dbReference>
<sequence>MTTRLADMLAGYDRRPGIADELLGPDGQMRPVWQQFMCNLARQSPEAISEAFGRGDKYLRDAGVFFRHYSEDASTERDWPLSHVPVLIDAGEWAGIEAGLIQRAELLEHVMADLYGPGELVKSGQLPASLVAQNPEWLRPLVGITPPGGHFLHFLAFEIGRSPDGTWFVLGDRTQAPSGAGFALENRVATSRVFSEFYPRARVERLAPFFRTFRDALGELRLGHDSRIGILTPGQHNDTYFEHIYIARYLGIPLLEGEDLSVENGQAMIRTVEGPRPVSVLWRRLDGHMADPLELDEGSRLGTPGLIGALRSGQLTLVNALGSGVLESRAMLAFLPAIARSLLGAPLRLPNIATWWCGAEAERAYVGSHTDQMMIGPALSTTLPFEIDATTALGGRFRGIARPSIDAWIEAEGAQLVGQEAVTLSTTPAWVDGGLQPRPMTVRVFAARTAQGWRIMPGGYARIGRTEDATALAMQRGGSVADVWIVGDSPVASPAPATSAPQRSRSGALPSRAADNLFWLGRYVERAEATIRLVRAYQLRLAETGSPDDPLPAWLRAQAETIGLDLAQPVPEALNGLMDAAITCASKVRDRFSVDGWRALQDLAGSARRMRRSARAGDDAGQAMGVLLRKITGFSGLVHENMYRSSGWRFLTLGRSLERAEQMAASLAWLTASDAPEGSLGMAVEIGDSVMTHQRRYRGSSNPATVLDLLALDDRNPRSILFQLDDIRDQTDRLPGALRNGQRSDLSRAVLRLHTDLAICTPAELDPARLQALRGALGDLSSLLHAAYLS</sequence>
<organism evidence="3 4">
    <name type="scientific">Pacificitalea manganoxidans</name>
    <dbReference type="NCBI Taxonomy" id="1411902"/>
    <lineage>
        <taxon>Bacteria</taxon>
        <taxon>Pseudomonadati</taxon>
        <taxon>Pseudomonadota</taxon>
        <taxon>Alphaproteobacteria</taxon>
        <taxon>Rhodobacterales</taxon>
        <taxon>Paracoccaceae</taxon>
        <taxon>Pacificitalea</taxon>
    </lineage>
</organism>
<dbReference type="InterPro" id="IPR025841">
    <property type="entry name" value="CP_ATPgrasp_2"/>
</dbReference>
<dbReference type="PANTHER" id="PTHR34595:SF2">
    <property type="entry name" value="BLR2978 PROTEIN"/>
    <property type="match status" value="1"/>
</dbReference>
<dbReference type="InterPro" id="IPR007296">
    <property type="entry name" value="DUF403"/>
</dbReference>
<dbReference type="PANTHER" id="PTHR34595">
    <property type="entry name" value="BLR5612 PROTEIN"/>
    <property type="match status" value="1"/>
</dbReference>
<evidence type="ECO:0000313" key="4">
    <source>
        <dbReference type="Proteomes" id="UP000219050"/>
    </source>
</evidence>
<evidence type="ECO:0000259" key="2">
    <source>
        <dbReference type="Pfam" id="PF14403"/>
    </source>
</evidence>
<protein>
    <submittedName>
        <fullName evidence="3">Uncharacterized protein</fullName>
    </submittedName>
</protein>
<dbReference type="Proteomes" id="UP000219050">
    <property type="component" value="Chromosome"/>
</dbReference>
<dbReference type="AlphaFoldDB" id="A0A291M3Z5"/>
<keyword evidence="4" id="KW-1185">Reference proteome</keyword>
<feature type="domain" description="Circularly permuted ATP-grasp type 2" evidence="2">
    <location>
        <begin position="85"/>
        <end position="463"/>
    </location>
</feature>
<accession>A0A291M3Z5</accession>
<dbReference type="SUPFAM" id="SSF56059">
    <property type="entry name" value="Glutathione synthetase ATP-binding domain-like"/>
    <property type="match status" value="1"/>
</dbReference>
<dbReference type="Gene3D" id="3.40.50.11290">
    <property type="match status" value="1"/>
</dbReference>
<reference evidence="3 4" key="1">
    <citation type="submission" date="2017-05" db="EMBL/GenBank/DDBJ databases">
        <title>Comparative genomic and metabolic analysis of manganese-oxidizing mechanisms in Celeribater manganoxidans DY25T: its adaption to the environment of polymetallic nodule.</title>
        <authorList>
            <person name="Wang X."/>
        </authorList>
    </citation>
    <scope>NUCLEOTIDE SEQUENCE [LARGE SCALE GENOMIC DNA]</scope>
    <source>
        <strain evidence="3 4">DY25</strain>
    </source>
</reference>